<comment type="caution">
    <text evidence="1">The sequence shown here is derived from an EMBL/GenBank/DDBJ whole genome shotgun (WGS) entry which is preliminary data.</text>
</comment>
<dbReference type="SUPFAM" id="SSF53474">
    <property type="entry name" value="alpha/beta-Hydrolases"/>
    <property type="match status" value="1"/>
</dbReference>
<accession>A0A4Y8QBA3</accession>
<dbReference type="Proteomes" id="UP000298246">
    <property type="component" value="Unassembled WGS sequence"/>
</dbReference>
<proteinExistence type="predicted"/>
<dbReference type="InterPro" id="IPR029058">
    <property type="entry name" value="AB_hydrolase_fold"/>
</dbReference>
<evidence type="ECO:0008006" key="3">
    <source>
        <dbReference type="Google" id="ProtNLM"/>
    </source>
</evidence>
<dbReference type="AlphaFoldDB" id="A0A4Y8QBA3"/>
<evidence type="ECO:0000313" key="2">
    <source>
        <dbReference type="Proteomes" id="UP000298246"/>
    </source>
</evidence>
<reference evidence="1 2" key="1">
    <citation type="submission" date="2017-03" db="EMBL/GenBank/DDBJ databases">
        <title>Isolation of Levoglucosan Utilizing Bacteria.</title>
        <authorList>
            <person name="Arya A.S."/>
        </authorList>
    </citation>
    <scope>NUCLEOTIDE SEQUENCE [LARGE SCALE GENOMIC DNA]</scope>
    <source>
        <strain evidence="1 2">MEC069</strain>
    </source>
</reference>
<evidence type="ECO:0000313" key="1">
    <source>
        <dbReference type="EMBL" id="TFE91908.1"/>
    </source>
</evidence>
<gene>
    <name evidence="1" type="ORF">B5M42_01325</name>
</gene>
<dbReference type="EMBL" id="MYFO01000001">
    <property type="protein sequence ID" value="TFE91908.1"/>
    <property type="molecule type" value="Genomic_DNA"/>
</dbReference>
<protein>
    <recommendedName>
        <fullName evidence="3">Alpha/beta hydrolase</fullName>
    </recommendedName>
</protein>
<keyword evidence="2" id="KW-1185">Reference proteome</keyword>
<sequence length="242" mass="25988">MRAVPVMIAAGIATSPQFLDRLAERLGAELLPDGVALAPEVAYPYGDWARGKAAQVRELARDWWLPPVRTAAAAFAAATRGADWLAVRTAERCPAGSPRPLLIGHSGGGVACVRAAELLRRQGITPRGVVQIGSPRCAVPRWLTARTLFIRAVGIHSGRIDPITRLGGWGGWIRGRSGVPRWSAAARAPGCVTVVPIVGGHADYFRDHAPYIQGTKSNLDITLDAVKLWLAEKDNDEKEIDQ</sequence>
<organism evidence="1 2">
    <name type="scientific">Paenibacillus athensensis</name>
    <dbReference type="NCBI Taxonomy" id="1967502"/>
    <lineage>
        <taxon>Bacteria</taxon>
        <taxon>Bacillati</taxon>
        <taxon>Bacillota</taxon>
        <taxon>Bacilli</taxon>
        <taxon>Bacillales</taxon>
        <taxon>Paenibacillaceae</taxon>
        <taxon>Paenibacillus</taxon>
    </lineage>
</organism>
<name>A0A4Y8QBA3_9BACL</name>